<feature type="transmembrane region" description="Helical" evidence="1">
    <location>
        <begin position="106"/>
        <end position="123"/>
    </location>
</feature>
<feature type="transmembrane region" description="Helical" evidence="1">
    <location>
        <begin position="130"/>
        <end position="147"/>
    </location>
</feature>
<feature type="transmembrane region" description="Helical" evidence="1">
    <location>
        <begin position="153"/>
        <end position="169"/>
    </location>
</feature>
<proteinExistence type="predicted"/>
<evidence type="ECO:0000313" key="2">
    <source>
        <dbReference type="EMBL" id="RGV27628.1"/>
    </source>
</evidence>
<gene>
    <name evidence="2" type="ORF">DWW24_07180</name>
</gene>
<organism evidence="2 3">
    <name type="scientific">Odoribacter splanchnicus</name>
    <dbReference type="NCBI Taxonomy" id="28118"/>
    <lineage>
        <taxon>Bacteria</taxon>
        <taxon>Pseudomonadati</taxon>
        <taxon>Bacteroidota</taxon>
        <taxon>Bacteroidia</taxon>
        <taxon>Bacteroidales</taxon>
        <taxon>Odoribacteraceae</taxon>
        <taxon>Odoribacter</taxon>
    </lineage>
</organism>
<evidence type="ECO:0000256" key="1">
    <source>
        <dbReference type="SAM" id="Phobius"/>
    </source>
</evidence>
<dbReference type="InterPro" id="IPR008875">
    <property type="entry name" value="TraX"/>
</dbReference>
<keyword evidence="1" id="KW-0812">Transmembrane</keyword>
<name>A0A412WKB3_9BACT</name>
<dbReference type="EMBL" id="QRYW01000012">
    <property type="protein sequence ID" value="RGV27628.1"/>
    <property type="molecule type" value="Genomic_DNA"/>
</dbReference>
<feature type="transmembrane region" description="Helical" evidence="1">
    <location>
        <begin position="82"/>
        <end position="100"/>
    </location>
</feature>
<dbReference type="Pfam" id="PF05857">
    <property type="entry name" value="TraX"/>
    <property type="match status" value="1"/>
</dbReference>
<keyword evidence="1" id="KW-1133">Transmembrane helix</keyword>
<reference evidence="2 3" key="1">
    <citation type="submission" date="2018-08" db="EMBL/GenBank/DDBJ databases">
        <title>A genome reference for cultivated species of the human gut microbiota.</title>
        <authorList>
            <person name="Zou Y."/>
            <person name="Xue W."/>
            <person name="Luo G."/>
        </authorList>
    </citation>
    <scope>NUCLEOTIDE SEQUENCE [LARGE SCALE GENOMIC DNA]</scope>
    <source>
        <strain evidence="2 3">AF14-6AC</strain>
    </source>
</reference>
<feature type="transmembrane region" description="Helical" evidence="1">
    <location>
        <begin position="220"/>
        <end position="240"/>
    </location>
</feature>
<dbReference type="Proteomes" id="UP000283426">
    <property type="component" value="Unassembled WGS sequence"/>
</dbReference>
<keyword evidence="1" id="KW-0472">Membrane</keyword>
<evidence type="ECO:0000313" key="3">
    <source>
        <dbReference type="Proteomes" id="UP000283426"/>
    </source>
</evidence>
<feature type="transmembrane region" description="Helical" evidence="1">
    <location>
        <begin position="181"/>
        <end position="204"/>
    </location>
</feature>
<sequence length="241" mass="26639">MISIMASLQSAYKHSSLLPPLSGSALKVIAVLSMVADHSAYYLMEHGTLLYEVMRCFGRIAFPVFAFLIAEGFRYTRNRMKYFLLLLGFAVVSEVPWYLLNGADGTHNVLFTLALGVLALAAMEAFKKDGILCGAVILSIACFATWSGVDYEWRGILMMVVFYLLGNVCNPSFPSGRKAQLFCAFPLMMHYGIVGALLACLVISSYDGTRGFIYGKVAKYGFYAFYPVHLLCLVGYIVLFP</sequence>
<protein>
    <submittedName>
        <fullName evidence="2">Conjugal transfer protein TraX</fullName>
    </submittedName>
</protein>
<dbReference type="AlphaFoldDB" id="A0A412WKB3"/>
<comment type="caution">
    <text evidence="2">The sequence shown here is derived from an EMBL/GenBank/DDBJ whole genome shotgun (WGS) entry which is preliminary data.</text>
</comment>
<accession>A0A412WKB3</accession>